<accession>A0ABY0M3U7</accession>
<evidence type="ECO:0000313" key="3">
    <source>
        <dbReference type="Proteomes" id="UP000199307"/>
    </source>
</evidence>
<dbReference type="Gene3D" id="3.90.550.10">
    <property type="entry name" value="Spore Coat Polysaccharide Biosynthesis Protein SpsA, Chain A"/>
    <property type="match status" value="1"/>
</dbReference>
<sequence>MEPIISIIMPIFNRANLIAETLDSIKNQTYTLWECIIIDDGSTDNTVEILKKYQEEDNRFKFFVRPNNITKGPSSCRNFAFEKALGSYIQFFDSDDIMHQDHLNLKINSIKDSDLVVCKLKEFEQEFDKQEFLLDTVPNISYQNLFEDFVSGAFPMMMVAPMWKKESLQPYLPIREDLHILEDYDLYARALFEPKKISIINEILILYRMGLSSSTNSFYSNIDYGLESYLEAKRTVLKLTSSKSVRLCILKMTLGFFRMGLAQQKYEGCQKCIDFIKHERLLYSIKLKMQFFRIHFFYLIFKFIKRGDTRFKPLLKL</sequence>
<gene>
    <name evidence="2" type="ORF">SAMN02927916_3646</name>
</gene>
<protein>
    <submittedName>
        <fullName evidence="2">Glycosyltransferase involved in cell wall bisynthesis</fullName>
    </submittedName>
</protein>
<feature type="domain" description="Glycosyltransferase 2-like" evidence="1">
    <location>
        <begin position="6"/>
        <end position="131"/>
    </location>
</feature>
<reference evidence="2 3" key="1">
    <citation type="submission" date="2016-10" db="EMBL/GenBank/DDBJ databases">
        <authorList>
            <person name="Varghese N."/>
            <person name="Submissions S."/>
        </authorList>
    </citation>
    <scope>NUCLEOTIDE SEQUENCE [LARGE SCALE GENOMIC DNA]</scope>
    <source>
        <strain evidence="2 3">CGMCC 1.6859</strain>
    </source>
</reference>
<name>A0ABY0M3U7_9FLAO</name>
<dbReference type="InterPro" id="IPR029044">
    <property type="entry name" value="Nucleotide-diphossugar_trans"/>
</dbReference>
<evidence type="ECO:0000313" key="2">
    <source>
        <dbReference type="EMBL" id="SCY85287.1"/>
    </source>
</evidence>
<dbReference type="InterPro" id="IPR001173">
    <property type="entry name" value="Glyco_trans_2-like"/>
</dbReference>
<dbReference type="RefSeq" id="WP_091134588.1">
    <property type="nucleotide sequence ID" value="NZ_CP023642.1"/>
</dbReference>
<keyword evidence="3" id="KW-1185">Reference proteome</keyword>
<organism evidence="2 3">
    <name type="scientific">Flavobacterium anhuiense</name>
    <dbReference type="NCBI Taxonomy" id="459526"/>
    <lineage>
        <taxon>Bacteria</taxon>
        <taxon>Pseudomonadati</taxon>
        <taxon>Bacteroidota</taxon>
        <taxon>Flavobacteriia</taxon>
        <taxon>Flavobacteriales</taxon>
        <taxon>Flavobacteriaceae</taxon>
        <taxon>Flavobacterium</taxon>
    </lineage>
</organism>
<dbReference type="PANTHER" id="PTHR22916">
    <property type="entry name" value="GLYCOSYLTRANSFERASE"/>
    <property type="match status" value="1"/>
</dbReference>
<dbReference type="Pfam" id="PF00535">
    <property type="entry name" value="Glycos_transf_2"/>
    <property type="match status" value="1"/>
</dbReference>
<dbReference type="EMBL" id="FMVC01000006">
    <property type="protein sequence ID" value="SCY85287.1"/>
    <property type="molecule type" value="Genomic_DNA"/>
</dbReference>
<dbReference type="SUPFAM" id="SSF53448">
    <property type="entry name" value="Nucleotide-diphospho-sugar transferases"/>
    <property type="match status" value="1"/>
</dbReference>
<dbReference type="PANTHER" id="PTHR22916:SF3">
    <property type="entry name" value="UDP-GLCNAC:BETAGAL BETA-1,3-N-ACETYLGLUCOSAMINYLTRANSFERASE-LIKE PROTEIN 1"/>
    <property type="match status" value="1"/>
</dbReference>
<dbReference type="Proteomes" id="UP000199307">
    <property type="component" value="Unassembled WGS sequence"/>
</dbReference>
<proteinExistence type="predicted"/>
<comment type="caution">
    <text evidence="2">The sequence shown here is derived from an EMBL/GenBank/DDBJ whole genome shotgun (WGS) entry which is preliminary data.</text>
</comment>
<evidence type="ECO:0000259" key="1">
    <source>
        <dbReference type="Pfam" id="PF00535"/>
    </source>
</evidence>